<accession>A0A699ZGS3</accession>
<dbReference type="AlphaFoldDB" id="A0A699ZGS3"/>
<keyword evidence="2" id="KW-1185">Reference proteome</keyword>
<feature type="non-terminal residue" evidence="1">
    <location>
        <position position="1"/>
    </location>
</feature>
<gene>
    <name evidence="1" type="ORF">HaLaN_19138</name>
</gene>
<dbReference type="PROSITE" id="PS51257">
    <property type="entry name" value="PROKAR_LIPOPROTEIN"/>
    <property type="match status" value="1"/>
</dbReference>
<name>A0A699ZGS3_HAELA</name>
<evidence type="ECO:0000313" key="1">
    <source>
        <dbReference type="EMBL" id="GFH21773.1"/>
    </source>
</evidence>
<feature type="non-terminal residue" evidence="1">
    <location>
        <position position="95"/>
    </location>
</feature>
<protein>
    <submittedName>
        <fullName evidence="1">Uncharacterized protein</fullName>
    </submittedName>
</protein>
<organism evidence="1 2">
    <name type="scientific">Haematococcus lacustris</name>
    <name type="common">Green alga</name>
    <name type="synonym">Haematococcus pluvialis</name>
    <dbReference type="NCBI Taxonomy" id="44745"/>
    <lineage>
        <taxon>Eukaryota</taxon>
        <taxon>Viridiplantae</taxon>
        <taxon>Chlorophyta</taxon>
        <taxon>core chlorophytes</taxon>
        <taxon>Chlorophyceae</taxon>
        <taxon>CS clade</taxon>
        <taxon>Chlamydomonadales</taxon>
        <taxon>Haematococcaceae</taxon>
        <taxon>Haematococcus</taxon>
    </lineage>
</organism>
<evidence type="ECO:0000313" key="2">
    <source>
        <dbReference type="Proteomes" id="UP000485058"/>
    </source>
</evidence>
<dbReference type="EMBL" id="BLLF01001902">
    <property type="protein sequence ID" value="GFH21773.1"/>
    <property type="molecule type" value="Genomic_DNA"/>
</dbReference>
<dbReference type="Proteomes" id="UP000485058">
    <property type="component" value="Unassembled WGS sequence"/>
</dbReference>
<sequence length="95" mass="10014">MQGRTRAQCDSGQHEKLRLPRIAILVGAGVAACSDYCSGPKLPPRVKVSPKAAAMNKLAAIMELPRGAFIPTRALEPWHTPGLFASSLVFASATG</sequence>
<proteinExistence type="predicted"/>
<reference evidence="1 2" key="1">
    <citation type="submission" date="2020-02" db="EMBL/GenBank/DDBJ databases">
        <title>Draft genome sequence of Haematococcus lacustris strain NIES-144.</title>
        <authorList>
            <person name="Morimoto D."/>
            <person name="Nakagawa S."/>
            <person name="Yoshida T."/>
            <person name="Sawayama S."/>
        </authorList>
    </citation>
    <scope>NUCLEOTIDE SEQUENCE [LARGE SCALE GENOMIC DNA]</scope>
    <source>
        <strain evidence="1 2">NIES-144</strain>
    </source>
</reference>
<comment type="caution">
    <text evidence="1">The sequence shown here is derived from an EMBL/GenBank/DDBJ whole genome shotgun (WGS) entry which is preliminary data.</text>
</comment>